<keyword evidence="3" id="KW-1185">Reference proteome</keyword>
<comment type="caution">
    <text evidence="2">The sequence shown here is derived from an EMBL/GenBank/DDBJ whole genome shotgun (WGS) entry which is preliminary data.</text>
</comment>
<evidence type="ECO:0000256" key="1">
    <source>
        <dbReference type="SAM" id="MobiDB-lite"/>
    </source>
</evidence>
<evidence type="ECO:0000313" key="2">
    <source>
        <dbReference type="EMBL" id="MFD2237130.1"/>
    </source>
</evidence>
<gene>
    <name evidence="2" type="ORF">ACFSKQ_06555</name>
</gene>
<name>A0ABW5CLT3_9HYPH</name>
<dbReference type="Proteomes" id="UP001597371">
    <property type="component" value="Unassembled WGS sequence"/>
</dbReference>
<dbReference type="EMBL" id="JBHUIJ010000006">
    <property type="protein sequence ID" value="MFD2237130.1"/>
    <property type="molecule type" value="Genomic_DNA"/>
</dbReference>
<reference evidence="3" key="1">
    <citation type="journal article" date="2019" name="Int. J. Syst. Evol. Microbiol.">
        <title>The Global Catalogue of Microorganisms (GCM) 10K type strain sequencing project: providing services to taxonomists for standard genome sequencing and annotation.</title>
        <authorList>
            <consortium name="The Broad Institute Genomics Platform"/>
            <consortium name="The Broad Institute Genome Sequencing Center for Infectious Disease"/>
            <person name="Wu L."/>
            <person name="Ma J."/>
        </authorList>
    </citation>
    <scope>NUCLEOTIDE SEQUENCE [LARGE SCALE GENOMIC DNA]</scope>
    <source>
        <strain evidence="3">ZS-35-S2</strain>
    </source>
</reference>
<sequence length="120" mass="14022">MTARSAARPTSLDRWMDEESSWDQRHDDREYVPELSALNGTDQEWRLPRLARVYGTARQLFLTVEHRPLPATIVHSLHDERGTLIVKVSSPQWQAFLEPFFHLAWRSENENPEQVRVLGS</sequence>
<accession>A0ABW5CLT3</accession>
<feature type="compositionally biased region" description="Basic and acidic residues" evidence="1">
    <location>
        <begin position="14"/>
        <end position="27"/>
    </location>
</feature>
<evidence type="ECO:0000313" key="3">
    <source>
        <dbReference type="Proteomes" id="UP001597371"/>
    </source>
</evidence>
<feature type="region of interest" description="Disordered" evidence="1">
    <location>
        <begin position="1"/>
        <end position="27"/>
    </location>
</feature>
<organism evidence="2 3">
    <name type="scientific">Aureimonas populi</name>
    <dbReference type="NCBI Taxonomy" id="1701758"/>
    <lineage>
        <taxon>Bacteria</taxon>
        <taxon>Pseudomonadati</taxon>
        <taxon>Pseudomonadota</taxon>
        <taxon>Alphaproteobacteria</taxon>
        <taxon>Hyphomicrobiales</taxon>
        <taxon>Aurantimonadaceae</taxon>
        <taxon>Aureimonas</taxon>
    </lineage>
</organism>
<protein>
    <submittedName>
        <fullName evidence="2">Uncharacterized protein</fullName>
    </submittedName>
</protein>
<proteinExistence type="predicted"/>